<evidence type="ECO:0000313" key="1">
    <source>
        <dbReference type="EMBL" id="OMD43261.1"/>
    </source>
</evidence>
<protein>
    <submittedName>
        <fullName evidence="1">Uncharacterized protein</fullName>
    </submittedName>
</protein>
<reference evidence="1 2" key="1">
    <citation type="submission" date="2016-10" db="EMBL/GenBank/DDBJ databases">
        <title>Paenibacillus species isolates.</title>
        <authorList>
            <person name="Beno S.M."/>
        </authorList>
    </citation>
    <scope>NUCLEOTIDE SEQUENCE [LARGE SCALE GENOMIC DNA]</scope>
    <source>
        <strain evidence="1 2">FSL H7-0744</strain>
    </source>
</reference>
<comment type="caution">
    <text evidence="1">The sequence shown here is derived from an EMBL/GenBank/DDBJ whole genome shotgun (WGS) entry which is preliminary data.</text>
</comment>
<name>A0ABX3H505_PAEBO</name>
<sequence length="123" mass="13685">MKPVDKKTLMAKRALMAKKALMARKAKASAVKKKRRIRQSLDRFIVIATNLSNAPRDTSGWTASLTNAGITTTADFDDFGVARFPTITTLTTVPYLLRIRDANGNPVVSRNVPADREFFIARF</sequence>
<keyword evidence="2" id="KW-1185">Reference proteome</keyword>
<accession>A0ABX3H505</accession>
<dbReference type="Proteomes" id="UP000187412">
    <property type="component" value="Unassembled WGS sequence"/>
</dbReference>
<dbReference type="RefSeq" id="WP_076113156.1">
    <property type="nucleotide sequence ID" value="NZ_MPTB01000036.1"/>
</dbReference>
<evidence type="ECO:0000313" key="2">
    <source>
        <dbReference type="Proteomes" id="UP000187412"/>
    </source>
</evidence>
<organism evidence="1 2">
    <name type="scientific">Paenibacillus borealis</name>
    <dbReference type="NCBI Taxonomy" id="160799"/>
    <lineage>
        <taxon>Bacteria</taxon>
        <taxon>Bacillati</taxon>
        <taxon>Bacillota</taxon>
        <taxon>Bacilli</taxon>
        <taxon>Bacillales</taxon>
        <taxon>Paenibacillaceae</taxon>
        <taxon>Paenibacillus</taxon>
    </lineage>
</organism>
<gene>
    <name evidence="1" type="ORF">BSK56_24505</name>
</gene>
<proteinExistence type="predicted"/>
<dbReference type="EMBL" id="MPTB01000036">
    <property type="protein sequence ID" value="OMD43261.1"/>
    <property type="molecule type" value="Genomic_DNA"/>
</dbReference>